<feature type="domain" description="VQ" evidence="1">
    <location>
        <begin position="13"/>
        <end position="38"/>
    </location>
</feature>
<dbReference type="PANTHER" id="PTHR34777:SF25">
    <property type="entry name" value="VQ DOMAIN-CONTAINING PROTEIN"/>
    <property type="match status" value="1"/>
</dbReference>
<gene>
    <name evidence="2" type="ORF">Ddye_024612</name>
</gene>
<evidence type="ECO:0000313" key="3">
    <source>
        <dbReference type="Proteomes" id="UP001280121"/>
    </source>
</evidence>
<evidence type="ECO:0000313" key="2">
    <source>
        <dbReference type="EMBL" id="KAK2642849.1"/>
    </source>
</evidence>
<dbReference type="InterPro" id="IPR008889">
    <property type="entry name" value="VQ"/>
</dbReference>
<comment type="caution">
    <text evidence="2">The sequence shown here is derived from an EMBL/GenBank/DDBJ whole genome shotgun (WGS) entry which is preliminary data.</text>
</comment>
<dbReference type="Pfam" id="PF05678">
    <property type="entry name" value="VQ"/>
    <property type="match status" value="1"/>
</dbReference>
<dbReference type="PANTHER" id="PTHR34777">
    <property type="entry name" value="VQ MOTIF-CONTAINING PROTEIN 10"/>
    <property type="match status" value="1"/>
</dbReference>
<dbReference type="AlphaFoldDB" id="A0AAD9TV69"/>
<sequence length="112" mass="12659">MSSNKREAVKVVIMDTQYVQTDSTSFKSVVQKLTGKDSCVAWIKESSSSEAKNTKSSVDDHHKLDLNQELHGSVSKIKLSKGGMSCKDLDKLMLEAPPLEELQWLWNEYNLR</sequence>
<evidence type="ECO:0000259" key="1">
    <source>
        <dbReference type="Pfam" id="PF05678"/>
    </source>
</evidence>
<dbReference type="Proteomes" id="UP001280121">
    <property type="component" value="Unassembled WGS sequence"/>
</dbReference>
<dbReference type="InterPro" id="IPR039608">
    <property type="entry name" value="VQ_1/10"/>
</dbReference>
<protein>
    <recommendedName>
        <fullName evidence="1">VQ domain-containing protein</fullName>
    </recommendedName>
</protein>
<proteinExistence type="predicted"/>
<dbReference type="EMBL" id="JANJYI010000007">
    <property type="protein sequence ID" value="KAK2642849.1"/>
    <property type="molecule type" value="Genomic_DNA"/>
</dbReference>
<reference evidence="2" key="1">
    <citation type="journal article" date="2023" name="Plant J.">
        <title>Genome sequences and population genomics provide insights into the demographic history, inbreeding, and mutation load of two 'living fossil' tree species of Dipteronia.</title>
        <authorList>
            <person name="Feng Y."/>
            <person name="Comes H.P."/>
            <person name="Chen J."/>
            <person name="Zhu S."/>
            <person name="Lu R."/>
            <person name="Zhang X."/>
            <person name="Li P."/>
            <person name="Qiu J."/>
            <person name="Olsen K.M."/>
            <person name="Qiu Y."/>
        </authorList>
    </citation>
    <scope>NUCLEOTIDE SEQUENCE</scope>
    <source>
        <strain evidence="2">KIB01</strain>
    </source>
</reference>
<accession>A0AAD9TV69</accession>
<organism evidence="2 3">
    <name type="scientific">Dipteronia dyeriana</name>
    <dbReference type="NCBI Taxonomy" id="168575"/>
    <lineage>
        <taxon>Eukaryota</taxon>
        <taxon>Viridiplantae</taxon>
        <taxon>Streptophyta</taxon>
        <taxon>Embryophyta</taxon>
        <taxon>Tracheophyta</taxon>
        <taxon>Spermatophyta</taxon>
        <taxon>Magnoliopsida</taxon>
        <taxon>eudicotyledons</taxon>
        <taxon>Gunneridae</taxon>
        <taxon>Pentapetalae</taxon>
        <taxon>rosids</taxon>
        <taxon>malvids</taxon>
        <taxon>Sapindales</taxon>
        <taxon>Sapindaceae</taxon>
        <taxon>Hippocastanoideae</taxon>
        <taxon>Acereae</taxon>
        <taxon>Dipteronia</taxon>
    </lineage>
</organism>
<name>A0AAD9TV69_9ROSI</name>
<keyword evidence="3" id="KW-1185">Reference proteome</keyword>